<keyword evidence="4" id="KW-1185">Reference proteome</keyword>
<protein>
    <recommendedName>
        <fullName evidence="2">ATP-grasp domain-containing protein</fullName>
    </recommendedName>
</protein>
<sequence length="418" mass="48118">MNCFIFIEANFTEFNMESIKYVSQLGLKSIFFCKNKNQFDHYNYRYFDEVIELNTTDMKSLLKATNFILKKYRILAVSSLNEDFENNAASLCDFLKLPSNKAINISIMNNRYKLREMLKKMDPNLNPKYSLSNNIFEAELFAKDIGYPCVMKSLLRNKEIFSKKLDNENDLKEYFEENNYKLQNIVGDTFGKGVLIESMIEGNEYSVHFIKSIDGRLVLTGVFIKEVIQIKKNHFLDIATVYPANYDETDLLFKRISPIIHELGFDVGAIQVNCKIENSAVKILDIIPSLNNNPLASQMIEISTGIKLSQLIIDLALGQNINWYPESLKVVAIYKLLLPNNGVFKGIKNLHEFLIHPNMEAINFHSDMDKWVHFNSLDKEVIGTIIVTHDTAEQALDLARELAAKVEFLIDMDCYQDS</sequence>
<dbReference type="Gene3D" id="3.30.470.20">
    <property type="entry name" value="ATP-grasp fold, B domain"/>
    <property type="match status" value="1"/>
</dbReference>
<accession>A0A6N6VWT5</accession>
<proteinExistence type="predicted"/>
<organism evidence="3 4">
    <name type="scientific">Silvanigrella paludirubra</name>
    <dbReference type="NCBI Taxonomy" id="2499159"/>
    <lineage>
        <taxon>Bacteria</taxon>
        <taxon>Pseudomonadati</taxon>
        <taxon>Bdellovibrionota</taxon>
        <taxon>Oligoflexia</taxon>
        <taxon>Silvanigrellales</taxon>
        <taxon>Silvanigrellaceae</taxon>
        <taxon>Silvanigrella</taxon>
    </lineage>
</organism>
<evidence type="ECO:0000256" key="1">
    <source>
        <dbReference type="PROSITE-ProRule" id="PRU00409"/>
    </source>
</evidence>
<dbReference type="EMBL" id="WFLM01000004">
    <property type="protein sequence ID" value="KAB8037897.1"/>
    <property type="molecule type" value="Genomic_DNA"/>
</dbReference>
<dbReference type="SUPFAM" id="SSF56059">
    <property type="entry name" value="Glutathione synthetase ATP-binding domain-like"/>
    <property type="match status" value="1"/>
</dbReference>
<name>A0A6N6VWT5_9BACT</name>
<evidence type="ECO:0000313" key="3">
    <source>
        <dbReference type="EMBL" id="KAB8037897.1"/>
    </source>
</evidence>
<keyword evidence="1" id="KW-0547">Nucleotide-binding</keyword>
<dbReference type="PROSITE" id="PS50975">
    <property type="entry name" value="ATP_GRASP"/>
    <property type="match status" value="1"/>
</dbReference>
<dbReference type="GO" id="GO:0005524">
    <property type="term" value="F:ATP binding"/>
    <property type="evidence" value="ECO:0007669"/>
    <property type="project" value="UniProtKB-UniRule"/>
</dbReference>
<dbReference type="OrthoDB" id="24041at2"/>
<feature type="domain" description="ATP-grasp" evidence="2">
    <location>
        <begin position="115"/>
        <end position="317"/>
    </location>
</feature>
<evidence type="ECO:0000259" key="2">
    <source>
        <dbReference type="PROSITE" id="PS50975"/>
    </source>
</evidence>
<gene>
    <name evidence="3" type="ORF">GCL60_12035</name>
</gene>
<comment type="caution">
    <text evidence="3">The sequence shown here is derived from an EMBL/GenBank/DDBJ whole genome shotgun (WGS) entry which is preliminary data.</text>
</comment>
<reference evidence="3 4" key="1">
    <citation type="submission" date="2019-10" db="EMBL/GenBank/DDBJ databases">
        <title>New species of Slilvanegrellaceae.</title>
        <authorList>
            <person name="Pitt A."/>
            <person name="Hahn M.W."/>
        </authorList>
    </citation>
    <scope>NUCLEOTIDE SEQUENCE [LARGE SCALE GENOMIC DNA]</scope>
    <source>
        <strain evidence="3 4">SP-Ram-0.45-NSY-1</strain>
    </source>
</reference>
<dbReference type="Proteomes" id="UP000437748">
    <property type="component" value="Unassembled WGS sequence"/>
</dbReference>
<dbReference type="InterPro" id="IPR011761">
    <property type="entry name" value="ATP-grasp"/>
</dbReference>
<dbReference type="RefSeq" id="WP_153420975.1">
    <property type="nucleotide sequence ID" value="NZ_WFLM01000004.1"/>
</dbReference>
<evidence type="ECO:0000313" key="4">
    <source>
        <dbReference type="Proteomes" id="UP000437748"/>
    </source>
</evidence>
<dbReference type="AlphaFoldDB" id="A0A6N6VWT5"/>
<keyword evidence="1" id="KW-0067">ATP-binding</keyword>
<dbReference type="GO" id="GO:0046872">
    <property type="term" value="F:metal ion binding"/>
    <property type="evidence" value="ECO:0007669"/>
    <property type="project" value="InterPro"/>
</dbReference>